<dbReference type="PANTHER" id="PTHR43323:SF2">
    <property type="entry name" value="HYDROXYMETHYLGLUTARYL-COA SYNTHASE"/>
    <property type="match status" value="1"/>
</dbReference>
<feature type="domain" description="Hydroxymethylglutaryl-coenzyme A synthase N-terminal" evidence="2">
    <location>
        <begin position="25"/>
        <end position="198"/>
    </location>
</feature>
<dbReference type="Pfam" id="PF01154">
    <property type="entry name" value="HMG_CoA_synt_N"/>
    <property type="match status" value="1"/>
</dbReference>
<protein>
    <submittedName>
        <fullName evidence="3">Hydroxymethylglutaryl-CoA synthase</fullName>
    </submittedName>
</protein>
<reference evidence="3 4" key="1">
    <citation type="submission" date="2016-10" db="EMBL/GenBank/DDBJ databases">
        <authorList>
            <person name="de Groot N.N."/>
        </authorList>
    </citation>
    <scope>NUCLEOTIDE SEQUENCE [LARGE SCALE GENOMIC DNA]</scope>
    <source>
        <strain evidence="3 4">CGMCC 1.5382</strain>
    </source>
</reference>
<evidence type="ECO:0000259" key="2">
    <source>
        <dbReference type="Pfam" id="PF01154"/>
    </source>
</evidence>
<dbReference type="GO" id="GO:0004421">
    <property type="term" value="F:hydroxymethylglutaryl-CoA synthase activity"/>
    <property type="evidence" value="ECO:0007669"/>
    <property type="project" value="TreeGrafter"/>
</dbReference>
<evidence type="ECO:0000313" key="3">
    <source>
        <dbReference type="EMBL" id="SDK34451.1"/>
    </source>
</evidence>
<evidence type="ECO:0000313" key="4">
    <source>
        <dbReference type="Proteomes" id="UP000198701"/>
    </source>
</evidence>
<dbReference type="GO" id="GO:0006084">
    <property type="term" value="P:acetyl-CoA metabolic process"/>
    <property type="evidence" value="ECO:0007669"/>
    <property type="project" value="TreeGrafter"/>
</dbReference>
<dbReference type="STRING" id="386301.SAMN05216282_10550"/>
<dbReference type="PANTHER" id="PTHR43323">
    <property type="entry name" value="3-HYDROXY-3-METHYLGLUTARYL COENZYME A SYNTHASE"/>
    <property type="match status" value="1"/>
</dbReference>
<keyword evidence="1" id="KW-0808">Transferase</keyword>
<evidence type="ECO:0000256" key="1">
    <source>
        <dbReference type="ARBA" id="ARBA00022679"/>
    </source>
</evidence>
<accession>A0A1G9B4K1</accession>
<organism evidence="3 4">
    <name type="scientific">Cryobacterium psychrotolerans</name>
    <dbReference type="NCBI Taxonomy" id="386301"/>
    <lineage>
        <taxon>Bacteria</taxon>
        <taxon>Bacillati</taxon>
        <taxon>Actinomycetota</taxon>
        <taxon>Actinomycetes</taxon>
        <taxon>Micrococcales</taxon>
        <taxon>Microbacteriaceae</taxon>
        <taxon>Cryobacterium</taxon>
    </lineage>
</organism>
<sequence>MEGSARDPTRTRTTRNVKWKQLTPGISGISLYVPPYRVRLDAWCEWNGQPWDKIRDVVGRSFRMRGPGQSIYTLAANAVWRLIRDYDIDPAGIGLLALGTESSSDNSAGAVIIKGMVNEALRANGMPELARDCEVPEFKHACLGGVYGIKAAVRYLAADGAGRRAIVVCADIAEYARGGTGEPTQGAGAVALLLEGEARLLEVDLAGAGSDSAYRVADFRKPFARFRDQPPREDGRVQDLPVFNGRYSTSCYIDATHHAVTAMLRKRPGRSLDYFREVDAVFMHRPYHQMPVTGWVMAWLFALADDEESGQGELRAHCADAGIDAELLIAELRDPAPVLGGASDPAGFLGDAFPLSRRLRKHLRTTAIWGTLVDDKLGLGSEAMRDLGNLYTAALPAWLASGLREARADGLELAGQEWLALGYGSGDAAEALPMRVVPGWQAAAARINFESALAAPVDLTEAQYIAVHDGHRSDLVAVLSGDEFVVDRLGTSTGPDFHDEGIEYYRYVEPDPRAGSRR</sequence>
<name>A0A1G9B4K1_9MICO</name>
<dbReference type="EMBL" id="FNFU01000005">
    <property type="protein sequence ID" value="SDK34451.1"/>
    <property type="molecule type" value="Genomic_DNA"/>
</dbReference>
<keyword evidence="4" id="KW-1185">Reference proteome</keyword>
<dbReference type="OrthoDB" id="9769523at2"/>
<dbReference type="SUPFAM" id="SSF53901">
    <property type="entry name" value="Thiolase-like"/>
    <property type="match status" value="2"/>
</dbReference>
<gene>
    <name evidence="3" type="ORF">SAMN05216282_10550</name>
</gene>
<dbReference type="InterPro" id="IPR016039">
    <property type="entry name" value="Thiolase-like"/>
</dbReference>
<dbReference type="CDD" id="cd00827">
    <property type="entry name" value="init_cond_enzymes"/>
    <property type="match status" value="1"/>
</dbReference>
<dbReference type="AlphaFoldDB" id="A0A1G9B4K1"/>
<dbReference type="Proteomes" id="UP000198701">
    <property type="component" value="Unassembled WGS sequence"/>
</dbReference>
<proteinExistence type="predicted"/>
<dbReference type="InterPro" id="IPR013528">
    <property type="entry name" value="HMG_CoA_synth_N"/>
</dbReference>
<dbReference type="Gene3D" id="3.40.47.10">
    <property type="match status" value="1"/>
</dbReference>